<proteinExistence type="predicted"/>
<evidence type="ECO:0000256" key="1">
    <source>
        <dbReference type="SAM" id="Phobius"/>
    </source>
</evidence>
<keyword evidence="1" id="KW-0472">Membrane</keyword>
<name>Q0ZFW3_NAUMA</name>
<keyword evidence="2" id="KW-0496">Mitochondrion</keyword>
<feature type="transmembrane region" description="Helical" evidence="1">
    <location>
        <begin position="6"/>
        <end position="29"/>
    </location>
</feature>
<dbReference type="EMBL" id="DQ472026">
    <property type="protein sequence ID" value="ABE26893.1"/>
    <property type="molecule type" value="Genomic_DNA"/>
</dbReference>
<dbReference type="AlphaFoldDB" id="Q0ZFW3"/>
<keyword evidence="1" id="KW-0812">Transmembrane</keyword>
<sequence>MPQLSPLNWLLIMTLFWFGLITLSIIIFWTKAKPFSYKHHYAPSLPPHYKWW</sequence>
<protein>
    <submittedName>
        <fullName evidence="2">ATP synthase F0 subunit 8</fullName>
    </submittedName>
</protein>
<dbReference type="CTD" id="4509"/>
<keyword evidence="1" id="KW-1133">Transmembrane helix</keyword>
<accession>Q0ZFW3</accession>
<dbReference type="RefSeq" id="YP_588211.1">
    <property type="nucleotide sequence ID" value="NC_007980.1"/>
</dbReference>
<geneLocation type="mitochondrion" evidence="2"/>
<gene>
    <name evidence="2" type="primary">atp8</name>
</gene>
<organism evidence="2">
    <name type="scientific">Nautilus macromphalus</name>
    <name type="common">Bellybutton nautilus</name>
    <dbReference type="NCBI Taxonomy" id="34576"/>
    <lineage>
        <taxon>Eukaryota</taxon>
        <taxon>Metazoa</taxon>
        <taxon>Spiralia</taxon>
        <taxon>Lophotrochozoa</taxon>
        <taxon>Mollusca</taxon>
        <taxon>Cephalopoda</taxon>
        <taxon>Nautiloidea</taxon>
        <taxon>Nautilida</taxon>
        <taxon>Nautilidae</taxon>
        <taxon>Nautilus</taxon>
    </lineage>
</organism>
<evidence type="ECO:0000313" key="2">
    <source>
        <dbReference type="EMBL" id="ABE26893.1"/>
    </source>
</evidence>
<dbReference type="GeneID" id="4055749"/>
<reference evidence="2" key="1">
    <citation type="journal article" date="2006" name="BMC Genomics">
        <title>The complete sequence of the mitochondrial genome of Nautilus macromphalus (Mollusca: Cephalopoda).</title>
        <authorList>
            <person name="Boore J.L."/>
        </authorList>
    </citation>
    <scope>NUCLEOTIDE SEQUENCE</scope>
</reference>